<evidence type="ECO:0000256" key="7">
    <source>
        <dbReference type="ARBA" id="ARBA00022755"/>
    </source>
</evidence>
<feature type="domain" description="ATP-grasp" evidence="13">
    <location>
        <begin position="30"/>
        <end position="235"/>
    </location>
</feature>
<evidence type="ECO:0000259" key="13">
    <source>
        <dbReference type="PROSITE" id="PS50975"/>
    </source>
</evidence>
<evidence type="ECO:0000256" key="12">
    <source>
        <dbReference type="PROSITE-ProRule" id="PRU00409"/>
    </source>
</evidence>
<dbReference type="PANTHER" id="PTHR43472:SF1">
    <property type="entry name" value="PHOSPHORIBOSYLAMINE--GLYCINE LIGASE, CHLOROPLASTIC"/>
    <property type="match status" value="1"/>
</dbReference>
<comment type="similarity">
    <text evidence="9">Belongs to the GARS family.</text>
</comment>
<evidence type="ECO:0000256" key="6">
    <source>
        <dbReference type="ARBA" id="ARBA00022741"/>
    </source>
</evidence>
<evidence type="ECO:0000313" key="14">
    <source>
        <dbReference type="EMBL" id="KUP93192.1"/>
    </source>
</evidence>
<dbReference type="SMART" id="SM01210">
    <property type="entry name" value="GARS_C"/>
    <property type="match status" value="1"/>
</dbReference>
<dbReference type="InterPro" id="IPR013815">
    <property type="entry name" value="ATP_grasp_subdomain_1"/>
</dbReference>
<dbReference type="NCBIfam" id="TIGR00877">
    <property type="entry name" value="purD"/>
    <property type="match status" value="1"/>
</dbReference>
<keyword evidence="5 14" id="KW-0436">Ligase</keyword>
<dbReference type="PROSITE" id="PS50975">
    <property type="entry name" value="ATP_GRASP"/>
    <property type="match status" value="1"/>
</dbReference>
<dbReference type="InterPro" id="IPR011054">
    <property type="entry name" value="Rudment_hybrid_motif"/>
</dbReference>
<dbReference type="SMART" id="SM01209">
    <property type="entry name" value="GARS_A"/>
    <property type="match status" value="1"/>
</dbReference>
<evidence type="ECO:0000256" key="3">
    <source>
        <dbReference type="ARBA" id="ARBA00005174"/>
    </source>
</evidence>
<dbReference type="Gene3D" id="3.30.470.20">
    <property type="entry name" value="ATP-grasp fold, B domain"/>
    <property type="match status" value="1"/>
</dbReference>
<dbReference type="InterPro" id="IPR011761">
    <property type="entry name" value="ATP-grasp"/>
</dbReference>
<evidence type="ECO:0000256" key="10">
    <source>
        <dbReference type="ARBA" id="ARBA00042242"/>
    </source>
</evidence>
<comment type="cofactor">
    <cofactor evidence="2">
        <name>Mg(2+)</name>
        <dbReference type="ChEBI" id="CHEBI:18420"/>
    </cofactor>
</comment>
<evidence type="ECO:0000256" key="11">
    <source>
        <dbReference type="ARBA" id="ARBA00042864"/>
    </source>
</evidence>
<dbReference type="PATRIC" id="fig|1768241.3.peg.2006"/>
<evidence type="ECO:0000256" key="8">
    <source>
        <dbReference type="ARBA" id="ARBA00022840"/>
    </source>
</evidence>
<dbReference type="SUPFAM" id="SSF56059">
    <property type="entry name" value="Glutathione synthetase ATP-binding domain-like"/>
    <property type="match status" value="1"/>
</dbReference>
<dbReference type="Pfam" id="PF01071">
    <property type="entry name" value="GARS_A"/>
    <property type="match status" value="1"/>
</dbReference>
<name>A0A132BYS6_9RHOB</name>
<dbReference type="PANTHER" id="PTHR43472">
    <property type="entry name" value="PHOSPHORIBOSYLAMINE--GLYCINE LIGASE"/>
    <property type="match status" value="1"/>
</dbReference>
<proteinExistence type="inferred from homology"/>
<keyword evidence="15" id="KW-1185">Reference proteome</keyword>
<dbReference type="GO" id="GO:0006189">
    <property type="term" value="P:'de novo' IMP biosynthetic process"/>
    <property type="evidence" value="ECO:0007669"/>
    <property type="project" value="UniProtKB-UniPathway"/>
</dbReference>
<evidence type="ECO:0000256" key="2">
    <source>
        <dbReference type="ARBA" id="ARBA00001946"/>
    </source>
</evidence>
<accession>A0A132BYS6</accession>
<evidence type="ECO:0000256" key="5">
    <source>
        <dbReference type="ARBA" id="ARBA00022598"/>
    </source>
</evidence>
<evidence type="ECO:0000256" key="9">
    <source>
        <dbReference type="ARBA" id="ARBA00038345"/>
    </source>
</evidence>
<dbReference type="InterPro" id="IPR020561">
    <property type="entry name" value="PRibGlycinamid_synth_ATP-grasp"/>
</dbReference>
<dbReference type="InterPro" id="IPR020559">
    <property type="entry name" value="PRibGlycinamide_synth_CS"/>
</dbReference>
<dbReference type="SUPFAM" id="SSF51246">
    <property type="entry name" value="Rudiment single hybrid motif"/>
    <property type="match status" value="1"/>
</dbReference>
<dbReference type="InterPro" id="IPR020560">
    <property type="entry name" value="PRibGlycinamide_synth_C-dom"/>
</dbReference>
<evidence type="ECO:0000313" key="15">
    <source>
        <dbReference type="Proteomes" id="UP000068382"/>
    </source>
</evidence>
<dbReference type="EMBL" id="LPUY01000057">
    <property type="protein sequence ID" value="KUP93192.1"/>
    <property type="molecule type" value="Genomic_DNA"/>
</dbReference>
<dbReference type="FunFam" id="3.90.600.10:FF:000001">
    <property type="entry name" value="Trifunctional purine biosynthetic protein adenosine-3"/>
    <property type="match status" value="1"/>
</dbReference>
<dbReference type="UniPathway" id="UPA00074">
    <property type="reaction ID" value="UER00125"/>
</dbReference>
<dbReference type="EC" id="6.3.4.13" evidence="4"/>
<protein>
    <recommendedName>
        <fullName evidence="4">phosphoribosylamine--glycine ligase</fullName>
        <ecNumber evidence="4">6.3.4.13</ecNumber>
    </recommendedName>
    <alternativeName>
        <fullName evidence="10">Glycinamide ribonucleotide synthetase</fullName>
    </alternativeName>
    <alternativeName>
        <fullName evidence="11">Phosphoribosylglycinamide synthetase</fullName>
    </alternativeName>
</protein>
<dbReference type="PROSITE" id="PS00184">
    <property type="entry name" value="GARS"/>
    <property type="match status" value="1"/>
</dbReference>
<comment type="cofactor">
    <cofactor evidence="1">
        <name>Mn(2+)</name>
        <dbReference type="ChEBI" id="CHEBI:29035"/>
    </cofactor>
</comment>
<dbReference type="InterPro" id="IPR000115">
    <property type="entry name" value="PRibGlycinamide_synth"/>
</dbReference>
<organism evidence="14 15">
    <name type="scientific">Tritonibacter horizontis</name>
    <dbReference type="NCBI Taxonomy" id="1768241"/>
    <lineage>
        <taxon>Bacteria</taxon>
        <taxon>Pseudomonadati</taxon>
        <taxon>Pseudomonadota</taxon>
        <taxon>Alphaproteobacteria</taxon>
        <taxon>Rhodobacterales</taxon>
        <taxon>Paracoccaceae</taxon>
        <taxon>Tritonibacter</taxon>
    </lineage>
</organism>
<dbReference type="GO" id="GO:0005524">
    <property type="term" value="F:ATP binding"/>
    <property type="evidence" value="ECO:0007669"/>
    <property type="project" value="UniProtKB-UniRule"/>
</dbReference>
<keyword evidence="7" id="KW-0658">Purine biosynthesis</keyword>
<comment type="caution">
    <text evidence="14">The sequence shown here is derived from an EMBL/GenBank/DDBJ whole genome shotgun (WGS) entry which is preliminary data.</text>
</comment>
<dbReference type="GO" id="GO:0004637">
    <property type="term" value="F:phosphoribosylamine-glycine ligase activity"/>
    <property type="evidence" value="ECO:0007669"/>
    <property type="project" value="UniProtKB-EC"/>
</dbReference>
<keyword evidence="8 12" id="KW-0067">ATP-binding</keyword>
<comment type="pathway">
    <text evidence="3">Purine metabolism; IMP biosynthesis via de novo pathway; N(1)-(5-phospho-D-ribosyl)glycinamide from 5-phospho-alpha-D-ribose 1-diphosphate: step 2/2.</text>
</comment>
<dbReference type="Gene3D" id="3.90.600.10">
    <property type="entry name" value="Phosphoribosylglycinamide synthetase, C-terminal domain"/>
    <property type="match status" value="1"/>
</dbReference>
<evidence type="ECO:0000256" key="1">
    <source>
        <dbReference type="ARBA" id="ARBA00001936"/>
    </source>
</evidence>
<dbReference type="Proteomes" id="UP000068382">
    <property type="component" value="Unassembled WGS sequence"/>
</dbReference>
<dbReference type="Pfam" id="PF02843">
    <property type="entry name" value="GARS_C"/>
    <property type="match status" value="1"/>
</dbReference>
<dbReference type="GO" id="GO:0046872">
    <property type="term" value="F:metal ion binding"/>
    <property type="evidence" value="ECO:0007669"/>
    <property type="project" value="InterPro"/>
</dbReference>
<evidence type="ECO:0000256" key="4">
    <source>
        <dbReference type="ARBA" id="ARBA00013255"/>
    </source>
</evidence>
<dbReference type="AlphaFoldDB" id="A0A132BYS6"/>
<keyword evidence="6 12" id="KW-0547">Nucleotide-binding</keyword>
<gene>
    <name evidence="14" type="primary">purD</name>
    <name evidence="14" type="ORF">TRIHO_19090</name>
</gene>
<dbReference type="Gene3D" id="3.30.1490.20">
    <property type="entry name" value="ATP-grasp fold, A domain"/>
    <property type="match status" value="1"/>
</dbReference>
<dbReference type="InterPro" id="IPR037123">
    <property type="entry name" value="PRibGlycinamide_synth_C_sf"/>
</dbReference>
<dbReference type="GO" id="GO:0009113">
    <property type="term" value="P:purine nucleobase biosynthetic process"/>
    <property type="evidence" value="ECO:0007669"/>
    <property type="project" value="InterPro"/>
</dbReference>
<sequence>MADRLRAAGLLVFGPSEAAARLEASKSFTKEVCDAARAPTAGYGHFTEVEAAKAYVRKMGAPIVVKADGLAAGKGVIVAMDEATALSALDDMFGGAFGGAGAEVVIEEFMEGEEASLFVLCDGTDVLSIGSAQDHKRVGEGDTGPNTGGMGAYSPAPVLSAEIEARAMAEIVQPTMQVMADRGTPYQGVLYVGLMIQDGQPRLVEYNVRFGDPECQVLMMRLGGQVLDLLQAAAEGRLNEAQVSWADDHAITVVMAAEGYPGSYQKGSEIKGLSDLPEDSMNMVFHAGTKADSGRILANGGRVLNVTARGDSLQEARDRAYAMVDRIDWPEGFVRRDIGWRAL</sequence>
<reference evidence="14 15" key="1">
    <citation type="submission" date="2015-12" db="EMBL/GenBank/DDBJ databases">
        <title>Genome sequence of the marine Rhodobacteraceae strain O3.65, Candidatus Tritonibacter horizontis.</title>
        <authorList>
            <person name="Poehlein A."/>
            <person name="Giebel H.A."/>
            <person name="Voget S."/>
            <person name="Brinkhoff T."/>
        </authorList>
    </citation>
    <scope>NUCLEOTIDE SEQUENCE [LARGE SCALE GENOMIC DNA]</scope>
    <source>
        <strain evidence="14 15">O3.65</strain>
    </source>
</reference>